<evidence type="ECO:0000313" key="2">
    <source>
        <dbReference type="EMBL" id="KAF2247792.1"/>
    </source>
</evidence>
<keyword evidence="3" id="KW-1185">Reference proteome</keyword>
<proteinExistence type="predicted"/>
<feature type="compositionally biased region" description="Basic and acidic residues" evidence="1">
    <location>
        <begin position="378"/>
        <end position="387"/>
    </location>
</feature>
<feature type="compositionally biased region" description="Acidic residues" evidence="1">
    <location>
        <begin position="152"/>
        <end position="169"/>
    </location>
</feature>
<gene>
    <name evidence="2" type="ORF">BU26DRAFT_606641</name>
</gene>
<protein>
    <submittedName>
        <fullName evidence="2">Uncharacterized protein</fullName>
    </submittedName>
</protein>
<evidence type="ECO:0000313" key="3">
    <source>
        <dbReference type="Proteomes" id="UP000800094"/>
    </source>
</evidence>
<dbReference type="GeneID" id="54589009"/>
<dbReference type="RefSeq" id="XP_033682796.1">
    <property type="nucleotide sequence ID" value="XM_033835679.1"/>
</dbReference>
<dbReference type="AlphaFoldDB" id="A0A6A6ID20"/>
<dbReference type="OrthoDB" id="3485856at2759"/>
<reference evidence="2" key="1">
    <citation type="journal article" date="2020" name="Stud. Mycol.">
        <title>101 Dothideomycetes genomes: a test case for predicting lifestyles and emergence of pathogens.</title>
        <authorList>
            <person name="Haridas S."/>
            <person name="Albert R."/>
            <person name="Binder M."/>
            <person name="Bloem J."/>
            <person name="Labutti K."/>
            <person name="Salamov A."/>
            <person name="Andreopoulos B."/>
            <person name="Baker S."/>
            <person name="Barry K."/>
            <person name="Bills G."/>
            <person name="Bluhm B."/>
            <person name="Cannon C."/>
            <person name="Castanera R."/>
            <person name="Culley D."/>
            <person name="Daum C."/>
            <person name="Ezra D."/>
            <person name="Gonzalez J."/>
            <person name="Henrissat B."/>
            <person name="Kuo A."/>
            <person name="Liang C."/>
            <person name="Lipzen A."/>
            <person name="Lutzoni F."/>
            <person name="Magnuson J."/>
            <person name="Mondo S."/>
            <person name="Nolan M."/>
            <person name="Ohm R."/>
            <person name="Pangilinan J."/>
            <person name="Park H.-J."/>
            <person name="Ramirez L."/>
            <person name="Alfaro M."/>
            <person name="Sun H."/>
            <person name="Tritt A."/>
            <person name="Yoshinaga Y."/>
            <person name="Zwiers L.-H."/>
            <person name="Turgeon B."/>
            <person name="Goodwin S."/>
            <person name="Spatafora J."/>
            <person name="Crous P."/>
            <person name="Grigoriev I."/>
        </authorList>
    </citation>
    <scope>NUCLEOTIDE SEQUENCE</scope>
    <source>
        <strain evidence="2">CBS 122368</strain>
    </source>
</reference>
<feature type="region of interest" description="Disordered" evidence="1">
    <location>
        <begin position="140"/>
        <end position="173"/>
    </location>
</feature>
<feature type="compositionally biased region" description="Low complexity" evidence="1">
    <location>
        <begin position="398"/>
        <end position="408"/>
    </location>
</feature>
<sequence>MRPTTPSPRRFSIAVPTTLPSTPPQSPHASNAPTSPPPPAPTSTVSEPTQVAVILRTLVALRRGDAQAPDRTSFDLSPHNYTRLQELLSRTPELKAWVDDKLRYNYSGEEQLLVLRMPDARHDLFAHILEGRLAGKLRKLIPADDPPLPSDQESDPSVESESSVADEDPREPPSRLQYLVKSIRAAGTSSDPIGGKNKKSPDAQFYFDHPTSKHPTLVVEVANKTNAQTCTVVTVDLPYQAPAARKSKEKVDGSAAATYSIFEHQTVEEDGEIWHRAAPRCEDVVFRKAHPSIPGRFCRVKGELKLNLSDFAPRHIRHDDDPNPQVIVAYRELAEALREADALQAIRDRSSPTPPSPLKWKRKRERSPEQLGAADEAFYQKEEDRQARRARTGDGPYRASRASSASGSLPRTRHQREQGG</sequence>
<evidence type="ECO:0000256" key="1">
    <source>
        <dbReference type="SAM" id="MobiDB-lite"/>
    </source>
</evidence>
<accession>A0A6A6ID20</accession>
<dbReference type="Proteomes" id="UP000800094">
    <property type="component" value="Unassembled WGS sequence"/>
</dbReference>
<name>A0A6A6ID20_9PLEO</name>
<organism evidence="2 3">
    <name type="scientific">Trematosphaeria pertusa</name>
    <dbReference type="NCBI Taxonomy" id="390896"/>
    <lineage>
        <taxon>Eukaryota</taxon>
        <taxon>Fungi</taxon>
        <taxon>Dikarya</taxon>
        <taxon>Ascomycota</taxon>
        <taxon>Pezizomycotina</taxon>
        <taxon>Dothideomycetes</taxon>
        <taxon>Pleosporomycetidae</taxon>
        <taxon>Pleosporales</taxon>
        <taxon>Massarineae</taxon>
        <taxon>Trematosphaeriaceae</taxon>
        <taxon>Trematosphaeria</taxon>
    </lineage>
</organism>
<feature type="region of interest" description="Disordered" evidence="1">
    <location>
        <begin position="187"/>
        <end position="207"/>
    </location>
</feature>
<feature type="region of interest" description="Disordered" evidence="1">
    <location>
        <begin position="343"/>
        <end position="420"/>
    </location>
</feature>
<feature type="region of interest" description="Disordered" evidence="1">
    <location>
        <begin position="1"/>
        <end position="48"/>
    </location>
</feature>
<dbReference type="EMBL" id="ML987197">
    <property type="protein sequence ID" value="KAF2247792.1"/>
    <property type="molecule type" value="Genomic_DNA"/>
</dbReference>